<dbReference type="PANTHER" id="PTHR45376:SF5">
    <property type="entry name" value="CHAPERONE DNAJ-DOMAIN SUPERFAMILY PROTEIN"/>
    <property type="match status" value="1"/>
</dbReference>
<evidence type="ECO:0008006" key="4">
    <source>
        <dbReference type="Google" id="ProtNLM"/>
    </source>
</evidence>
<dbReference type="STRING" id="218851.A0A2G5DCA9"/>
<protein>
    <recommendedName>
        <fullName evidence="4">J domain-containing protein</fullName>
    </recommendedName>
</protein>
<dbReference type="InParanoid" id="A0A2G5DCA9"/>
<dbReference type="AlphaFoldDB" id="A0A2G5DCA9"/>
<dbReference type="Proteomes" id="UP000230069">
    <property type="component" value="Unassembled WGS sequence"/>
</dbReference>
<accession>A0A2G5DCA9</accession>
<dbReference type="FunCoup" id="A0A2G5DCA9">
    <property type="interactions" value="1502"/>
</dbReference>
<evidence type="ECO:0000313" key="3">
    <source>
        <dbReference type="Proteomes" id="UP000230069"/>
    </source>
</evidence>
<keyword evidence="3" id="KW-1185">Reference proteome</keyword>
<reference evidence="2 3" key="1">
    <citation type="submission" date="2017-09" db="EMBL/GenBank/DDBJ databases">
        <title>WGS assembly of Aquilegia coerulea Goldsmith.</title>
        <authorList>
            <person name="Hodges S."/>
            <person name="Kramer E."/>
            <person name="Nordborg M."/>
            <person name="Tomkins J."/>
            <person name="Borevitz J."/>
            <person name="Derieg N."/>
            <person name="Yan J."/>
            <person name="Mihaltcheva S."/>
            <person name="Hayes R.D."/>
            <person name="Rokhsar D."/>
        </authorList>
    </citation>
    <scope>NUCLEOTIDE SEQUENCE [LARGE SCALE GENOMIC DNA]</scope>
    <source>
        <strain evidence="3">cv. Goldsmith</strain>
    </source>
</reference>
<dbReference type="EMBL" id="KZ305040">
    <property type="protein sequence ID" value="PIA41123.1"/>
    <property type="molecule type" value="Genomic_DNA"/>
</dbReference>
<proteinExistence type="predicted"/>
<organism evidence="2 3">
    <name type="scientific">Aquilegia coerulea</name>
    <name type="common">Rocky mountain columbine</name>
    <dbReference type="NCBI Taxonomy" id="218851"/>
    <lineage>
        <taxon>Eukaryota</taxon>
        <taxon>Viridiplantae</taxon>
        <taxon>Streptophyta</taxon>
        <taxon>Embryophyta</taxon>
        <taxon>Tracheophyta</taxon>
        <taxon>Spermatophyta</taxon>
        <taxon>Magnoliopsida</taxon>
        <taxon>Ranunculales</taxon>
        <taxon>Ranunculaceae</taxon>
        <taxon>Thalictroideae</taxon>
        <taxon>Aquilegia</taxon>
    </lineage>
</organism>
<evidence type="ECO:0000313" key="2">
    <source>
        <dbReference type="EMBL" id="PIA41123.1"/>
    </source>
</evidence>
<dbReference type="InterPro" id="IPR036869">
    <property type="entry name" value="J_dom_sf"/>
</dbReference>
<dbReference type="PANTHER" id="PTHR45376">
    <property type="entry name" value="CHAPERONE DNAJ-DOMAIN SUPERFAMILY PROTEIN-RELATED"/>
    <property type="match status" value="1"/>
</dbReference>
<dbReference type="Gene3D" id="1.10.287.110">
    <property type="entry name" value="DnaJ domain"/>
    <property type="match status" value="1"/>
</dbReference>
<sequence>MQIPKLKTIFILRNSISLAASSSSSSSYWSCQCQYVYFHSTAPSFAKLKKKWDLDSDRISKSSKNWARYAMRQKRADAKKALKDFVLNGCSNLPFEDVCSTWHTDQTSCWDVDEADFFHGSRKKSRSKKSRRSSRAGKGMPSWEDFYADFEEHPETIFREAFGNKYNSWWWQEPYFQRTSAECEWRNQSNWTRDKRRVRDSTSESDKDEKKSCNIGSSSDRKTLGLSLTGPLKIEDVKSAFRSCALKWHPDKHQGPSQVKPHSRTFALLIFQFDNGMYTKNGDKTTNSLLK</sequence>
<feature type="compositionally biased region" description="Basic and acidic residues" evidence="1">
    <location>
        <begin position="197"/>
        <end position="212"/>
    </location>
</feature>
<gene>
    <name evidence="2" type="ORF">AQUCO_02300134v1</name>
</gene>
<evidence type="ECO:0000256" key="1">
    <source>
        <dbReference type="SAM" id="MobiDB-lite"/>
    </source>
</evidence>
<dbReference type="OrthoDB" id="10250354at2759"/>
<feature type="region of interest" description="Disordered" evidence="1">
    <location>
        <begin position="194"/>
        <end position="217"/>
    </location>
</feature>
<dbReference type="SUPFAM" id="SSF46565">
    <property type="entry name" value="Chaperone J-domain"/>
    <property type="match status" value="1"/>
</dbReference>
<name>A0A2G5DCA9_AQUCA</name>